<proteinExistence type="predicted"/>
<dbReference type="AlphaFoldDB" id="A0AAE0XU76"/>
<dbReference type="Proteomes" id="UP001283361">
    <property type="component" value="Unassembled WGS sequence"/>
</dbReference>
<accession>A0AAE0XU76</accession>
<reference evidence="1" key="1">
    <citation type="journal article" date="2023" name="G3 (Bethesda)">
        <title>A reference genome for the long-term kleptoplast-retaining sea slug Elysia crispata morphotype clarki.</title>
        <authorList>
            <person name="Eastman K.E."/>
            <person name="Pendleton A.L."/>
            <person name="Shaikh M.A."/>
            <person name="Suttiyut T."/>
            <person name="Ogas R."/>
            <person name="Tomko P."/>
            <person name="Gavelis G."/>
            <person name="Widhalm J.R."/>
            <person name="Wisecaver J.H."/>
        </authorList>
    </citation>
    <scope>NUCLEOTIDE SEQUENCE</scope>
    <source>
        <strain evidence="1">ECLA1</strain>
    </source>
</reference>
<sequence length="216" mass="23822">MHCPPPHPAPPPPPPRHDIANVFKRTKLINLVSCLSLTTAPRPQLPLVRESKLCEMARLYRNSGCSAEKSSLDLDGEQVQLEEELEHQQTHQMDSLQERQKLIHSRVSTSRCSPPWLLLQPGGSVGRVPATSSQHCTQRSALLKPIPLSTPSPHALHILFTPSPHLLHSLSTASPHPLHTFSTPSHTLHTFSNPLHILSTPSPHPLHTYSTPSSLV</sequence>
<evidence type="ECO:0000313" key="1">
    <source>
        <dbReference type="EMBL" id="KAK3712348.1"/>
    </source>
</evidence>
<evidence type="ECO:0000313" key="2">
    <source>
        <dbReference type="Proteomes" id="UP001283361"/>
    </source>
</evidence>
<comment type="caution">
    <text evidence="1">The sequence shown here is derived from an EMBL/GenBank/DDBJ whole genome shotgun (WGS) entry which is preliminary data.</text>
</comment>
<keyword evidence="2" id="KW-1185">Reference proteome</keyword>
<protein>
    <submittedName>
        <fullName evidence="1">Uncharacterized protein</fullName>
    </submittedName>
</protein>
<gene>
    <name evidence="1" type="ORF">RRG08_002678</name>
</gene>
<organism evidence="1 2">
    <name type="scientific">Elysia crispata</name>
    <name type="common">lettuce slug</name>
    <dbReference type="NCBI Taxonomy" id="231223"/>
    <lineage>
        <taxon>Eukaryota</taxon>
        <taxon>Metazoa</taxon>
        <taxon>Spiralia</taxon>
        <taxon>Lophotrochozoa</taxon>
        <taxon>Mollusca</taxon>
        <taxon>Gastropoda</taxon>
        <taxon>Heterobranchia</taxon>
        <taxon>Euthyneura</taxon>
        <taxon>Panpulmonata</taxon>
        <taxon>Sacoglossa</taxon>
        <taxon>Placobranchoidea</taxon>
        <taxon>Plakobranchidae</taxon>
        <taxon>Elysia</taxon>
    </lineage>
</organism>
<name>A0AAE0XU76_9GAST</name>
<dbReference type="EMBL" id="JAWDGP010007584">
    <property type="protein sequence ID" value="KAK3712348.1"/>
    <property type="molecule type" value="Genomic_DNA"/>
</dbReference>